<keyword evidence="2" id="KW-1185">Reference proteome</keyword>
<evidence type="ECO:0000313" key="2">
    <source>
        <dbReference type="Proteomes" id="UP001162992"/>
    </source>
</evidence>
<gene>
    <name evidence="1" type="ORF">O6H91_22G028700</name>
</gene>
<evidence type="ECO:0000313" key="1">
    <source>
        <dbReference type="EMBL" id="KAJ7515809.1"/>
    </source>
</evidence>
<protein>
    <submittedName>
        <fullName evidence="1">Uncharacterized protein</fullName>
    </submittedName>
</protein>
<accession>A0ACC2AE22</accession>
<name>A0ACC2AE22_DIPCM</name>
<dbReference type="Proteomes" id="UP001162992">
    <property type="component" value="Chromosome 22"/>
</dbReference>
<comment type="caution">
    <text evidence="1">The sequence shown here is derived from an EMBL/GenBank/DDBJ whole genome shotgun (WGS) entry which is preliminary data.</text>
</comment>
<dbReference type="EMBL" id="CM055113">
    <property type="protein sequence ID" value="KAJ7515809.1"/>
    <property type="molecule type" value="Genomic_DNA"/>
</dbReference>
<proteinExistence type="predicted"/>
<organism evidence="1 2">
    <name type="scientific">Diphasiastrum complanatum</name>
    <name type="common">Issler's clubmoss</name>
    <name type="synonym">Lycopodium complanatum</name>
    <dbReference type="NCBI Taxonomy" id="34168"/>
    <lineage>
        <taxon>Eukaryota</taxon>
        <taxon>Viridiplantae</taxon>
        <taxon>Streptophyta</taxon>
        <taxon>Embryophyta</taxon>
        <taxon>Tracheophyta</taxon>
        <taxon>Lycopodiopsida</taxon>
        <taxon>Lycopodiales</taxon>
        <taxon>Lycopodiaceae</taxon>
        <taxon>Lycopodioideae</taxon>
        <taxon>Diphasiastrum</taxon>
    </lineage>
</organism>
<sequence length="409" mass="44389">MKTIQLDMCTIVLATFVVSMIASVSGQLCSTQQSFNGTKRTFSKCQVLGSQSASIAWSLDPTTNQVQISFSGQGLPSSGWVGWGLNPSALLMAGTSALIAFKDSQGKSTMLQYKLTAEVQDGLSTLSPGVTDLVVLDQAVEISGTQFQMFATLQLKPNQTSVNLIWNRGPGVSGTSPEPHNISPTDLQGRKSIDLSSGIVIGGGSVPYQHLKNTHGLLAAISWGLLLPLGAMAARYLRAFDPAWFYIHVSIQTIGYLLGVVVWCLGLRLGHDSPGIVYHKHRRIGITLFCFATLQVLAIAFRPGKEDKIRVYWKFYHGVLGFTTIILAAVNIFKGLDILLPGSGWRTAYIVILSTLGGVSIILEIITWSLFFRRKTQTSTKHLDSPGAELAMKNATTNGYAHKERRNDV</sequence>
<reference evidence="2" key="1">
    <citation type="journal article" date="2024" name="Proc. Natl. Acad. Sci. U.S.A.">
        <title>Extraordinary preservation of gene collinearity over three hundred million years revealed in homosporous lycophytes.</title>
        <authorList>
            <person name="Li C."/>
            <person name="Wickell D."/>
            <person name="Kuo L.Y."/>
            <person name="Chen X."/>
            <person name="Nie B."/>
            <person name="Liao X."/>
            <person name="Peng D."/>
            <person name="Ji J."/>
            <person name="Jenkins J."/>
            <person name="Williams M."/>
            <person name="Shu S."/>
            <person name="Plott C."/>
            <person name="Barry K."/>
            <person name="Rajasekar S."/>
            <person name="Grimwood J."/>
            <person name="Han X."/>
            <person name="Sun S."/>
            <person name="Hou Z."/>
            <person name="He W."/>
            <person name="Dai G."/>
            <person name="Sun C."/>
            <person name="Schmutz J."/>
            <person name="Leebens-Mack J.H."/>
            <person name="Li F.W."/>
            <person name="Wang L."/>
        </authorList>
    </citation>
    <scope>NUCLEOTIDE SEQUENCE [LARGE SCALE GENOMIC DNA]</scope>
    <source>
        <strain evidence="2">cv. PW_Plant_1</strain>
    </source>
</reference>